<evidence type="ECO:0000256" key="1">
    <source>
        <dbReference type="ARBA" id="ARBA00010552"/>
    </source>
</evidence>
<dbReference type="GO" id="GO:0005829">
    <property type="term" value="C:cytosol"/>
    <property type="evidence" value="ECO:0007669"/>
    <property type="project" value="TreeGrafter"/>
</dbReference>
<dbReference type="RefSeq" id="WP_052036953.1">
    <property type="nucleotide sequence ID" value="NZ_JAEMUK010000008.1"/>
</dbReference>
<dbReference type="SUPFAM" id="SSF55298">
    <property type="entry name" value="YjgF-like"/>
    <property type="match status" value="1"/>
</dbReference>
<evidence type="ECO:0000313" key="3">
    <source>
        <dbReference type="Proteomes" id="UP000623250"/>
    </source>
</evidence>
<dbReference type="AlphaFoldDB" id="A0A8I1GH40"/>
<dbReference type="InterPro" id="IPR006056">
    <property type="entry name" value="RidA"/>
</dbReference>
<dbReference type="InterPro" id="IPR006175">
    <property type="entry name" value="YjgF/YER057c/UK114"/>
</dbReference>
<dbReference type="FunFam" id="3.30.1330.40:FF:000001">
    <property type="entry name" value="L-PSP family endoribonuclease"/>
    <property type="match status" value="1"/>
</dbReference>
<comment type="similarity">
    <text evidence="1">Belongs to the RutC family.</text>
</comment>
<dbReference type="Gene3D" id="3.30.1330.40">
    <property type="entry name" value="RutC-like"/>
    <property type="match status" value="1"/>
</dbReference>
<dbReference type="PANTHER" id="PTHR11803:SF39">
    <property type="entry name" value="2-IMINOBUTANOATE_2-IMINOPROPANOATE DEAMINASE"/>
    <property type="match status" value="1"/>
</dbReference>
<dbReference type="Proteomes" id="UP000623250">
    <property type="component" value="Unassembled WGS sequence"/>
</dbReference>
<protein>
    <submittedName>
        <fullName evidence="2">RidA family protein</fullName>
    </submittedName>
</protein>
<evidence type="ECO:0000313" key="2">
    <source>
        <dbReference type="EMBL" id="MBJ7542857.1"/>
    </source>
</evidence>
<reference evidence="2 3" key="1">
    <citation type="submission" date="2020-12" db="EMBL/GenBank/DDBJ databases">
        <title>Revised draft genomes of Rhodomicrobium vannielii ATCC 17100 and Rhodomicrobium udaipurense JA643.</title>
        <authorList>
            <person name="Conners E.M."/>
            <person name="Davenport E.J."/>
            <person name="Bose A."/>
        </authorList>
    </citation>
    <scope>NUCLEOTIDE SEQUENCE [LARGE SCALE GENOMIC DNA]</scope>
    <source>
        <strain evidence="2 3">JA643</strain>
    </source>
</reference>
<gene>
    <name evidence="2" type="ORF">JDN41_04725</name>
</gene>
<dbReference type="Pfam" id="PF01042">
    <property type="entry name" value="Ribonuc_L-PSP"/>
    <property type="match status" value="1"/>
</dbReference>
<name>A0A8I1GH40_9HYPH</name>
<organism evidence="2 3">
    <name type="scientific">Rhodomicrobium udaipurense</name>
    <dbReference type="NCBI Taxonomy" id="1202716"/>
    <lineage>
        <taxon>Bacteria</taxon>
        <taxon>Pseudomonadati</taxon>
        <taxon>Pseudomonadota</taxon>
        <taxon>Alphaproteobacteria</taxon>
        <taxon>Hyphomicrobiales</taxon>
        <taxon>Hyphomicrobiaceae</taxon>
        <taxon>Rhodomicrobium</taxon>
    </lineage>
</organism>
<dbReference type="GO" id="GO:0019239">
    <property type="term" value="F:deaminase activity"/>
    <property type="evidence" value="ECO:0007669"/>
    <property type="project" value="TreeGrafter"/>
</dbReference>
<dbReference type="InterPro" id="IPR035959">
    <property type="entry name" value="RutC-like_sf"/>
</dbReference>
<comment type="caution">
    <text evidence="2">The sequence shown here is derived from an EMBL/GenBank/DDBJ whole genome shotgun (WGS) entry which is preliminary data.</text>
</comment>
<dbReference type="EMBL" id="JAEMUK010000008">
    <property type="protein sequence ID" value="MBJ7542857.1"/>
    <property type="molecule type" value="Genomic_DNA"/>
</dbReference>
<sequence>MTRRAIIDAPGLGKALGPYSRAVWAGNTLFLSGQLGTDAATNKLVEGGAGPETDQILKGIAAVLKEAGLTLDNVVKSNVYLTDMTDFAAMNAVYETHFTAPYPSRTTIGITALPGGAHVEIEVVAVKD</sequence>
<dbReference type="NCBIfam" id="TIGR00004">
    <property type="entry name" value="Rid family detoxifying hydrolase"/>
    <property type="match status" value="1"/>
</dbReference>
<proteinExistence type="inferred from homology"/>
<dbReference type="CDD" id="cd00448">
    <property type="entry name" value="YjgF_YER057c_UK114_family"/>
    <property type="match status" value="1"/>
</dbReference>
<keyword evidence="3" id="KW-1185">Reference proteome</keyword>
<dbReference type="PANTHER" id="PTHR11803">
    <property type="entry name" value="2-IMINOBUTANOATE/2-IMINOPROPANOATE DEAMINASE RIDA"/>
    <property type="match status" value="1"/>
</dbReference>
<accession>A0A8I1GH40</accession>